<dbReference type="SUPFAM" id="SSF54695">
    <property type="entry name" value="POZ domain"/>
    <property type="match status" value="1"/>
</dbReference>
<dbReference type="InterPro" id="IPR043454">
    <property type="entry name" value="NPH3/RPT2-like"/>
</dbReference>
<evidence type="ECO:0000313" key="5">
    <source>
        <dbReference type="EMBL" id="WOL00921.1"/>
    </source>
</evidence>
<organism evidence="5 6">
    <name type="scientific">Canna indica</name>
    <name type="common">Indian-shot</name>
    <dbReference type="NCBI Taxonomy" id="4628"/>
    <lineage>
        <taxon>Eukaryota</taxon>
        <taxon>Viridiplantae</taxon>
        <taxon>Streptophyta</taxon>
        <taxon>Embryophyta</taxon>
        <taxon>Tracheophyta</taxon>
        <taxon>Spermatophyta</taxon>
        <taxon>Magnoliopsida</taxon>
        <taxon>Liliopsida</taxon>
        <taxon>Zingiberales</taxon>
        <taxon>Cannaceae</taxon>
        <taxon>Canna</taxon>
    </lineage>
</organism>
<sequence>MKFMKLGTRPDSFFTTSGSIRSVTSEVPVDLKIHVDDCLFYLHKFPLLSKCLLLQKLCSEQKATSESSVIYLGDIPGGAEAFETCSKFCYGIAITLSAVNFVAVRCAAEFLGMTEAADRGNLVGKLDSFFDFCVLRRWKDALVALQSTTAHSSLCDVLGITARCVAALAAAIVAHNSSSWWAEDISELGMEHHWRILAAVKSTDGVPSKFFVEALQIYAMRWLPKVEACNCREIEMKDELLLPLMEKTVSLLPDEKGAASCSFLLHLLKLANLLNASASLRTELIRRVGLQLEEAPADDLLIPSMPGSNDSSYDIGVVLAMLDEFLLQSQPLSPSSEKLARNRTRCRSMEELRVAKIIDSYLQKIASDKNLPMEKLITIAEAVPDSARADHDDLYRAIDIYLRAHPDLDKCARKQLCRVLDCKKLSVEACAQAAQNELLPLRVVVQVLFSEHSRAAATSGGSRAVPELPGNIKALLAKTMAGDETPAGDGWSISRLKCPTTTKLETLRMKLEEDEDDMDDDYLITGDALAVRLKALCSLRKKPKRMISRLLAMNRSASERRFSKSSL</sequence>
<dbReference type="InterPro" id="IPR011333">
    <property type="entry name" value="SKP1/BTB/POZ_sf"/>
</dbReference>
<accession>A0AAQ3Q6M3</accession>
<keyword evidence="6" id="KW-1185">Reference proteome</keyword>
<evidence type="ECO:0000313" key="6">
    <source>
        <dbReference type="Proteomes" id="UP001327560"/>
    </source>
</evidence>
<keyword evidence="2" id="KW-0833">Ubl conjugation pathway</keyword>
<gene>
    <name evidence="5" type="ORF">Cni_G09634</name>
</gene>
<dbReference type="PROSITE" id="PS51649">
    <property type="entry name" value="NPH3"/>
    <property type="match status" value="1"/>
</dbReference>
<evidence type="ECO:0000259" key="4">
    <source>
        <dbReference type="PROSITE" id="PS51649"/>
    </source>
</evidence>
<dbReference type="PANTHER" id="PTHR32370">
    <property type="entry name" value="OS12G0117600 PROTEIN"/>
    <property type="match status" value="1"/>
</dbReference>
<dbReference type="AlphaFoldDB" id="A0AAQ3Q6M3"/>
<dbReference type="EMBL" id="CP136892">
    <property type="protein sequence ID" value="WOL00921.1"/>
    <property type="molecule type" value="Genomic_DNA"/>
</dbReference>
<comment type="similarity">
    <text evidence="3">Belongs to the NPH3 family.</text>
</comment>
<evidence type="ECO:0000256" key="3">
    <source>
        <dbReference type="PROSITE-ProRule" id="PRU00982"/>
    </source>
</evidence>
<dbReference type="Pfam" id="PF03000">
    <property type="entry name" value="NPH3"/>
    <property type="match status" value="1"/>
</dbReference>
<dbReference type="Proteomes" id="UP001327560">
    <property type="component" value="Chromosome 3"/>
</dbReference>
<reference evidence="5 6" key="1">
    <citation type="submission" date="2023-10" db="EMBL/GenBank/DDBJ databases">
        <title>Chromosome-scale genome assembly provides insights into flower coloration mechanisms of Canna indica.</title>
        <authorList>
            <person name="Li C."/>
        </authorList>
    </citation>
    <scope>NUCLEOTIDE SEQUENCE [LARGE SCALE GENOMIC DNA]</scope>
    <source>
        <tissue evidence="5">Flower</tissue>
    </source>
</reference>
<feature type="domain" description="NPH3" evidence="4">
    <location>
        <begin position="179"/>
        <end position="454"/>
    </location>
</feature>
<protein>
    <submittedName>
        <fullName evidence="5">BTB/POZ domain-containing protein</fullName>
    </submittedName>
</protein>
<evidence type="ECO:0000256" key="1">
    <source>
        <dbReference type="ARBA" id="ARBA00004906"/>
    </source>
</evidence>
<dbReference type="InterPro" id="IPR027356">
    <property type="entry name" value="NPH3_dom"/>
</dbReference>
<name>A0AAQ3Q6M3_9LILI</name>
<comment type="pathway">
    <text evidence="1">Protein modification; protein ubiquitination.</text>
</comment>
<dbReference type="Gene3D" id="3.30.710.10">
    <property type="entry name" value="Potassium Channel Kv1.1, Chain A"/>
    <property type="match status" value="1"/>
</dbReference>
<evidence type="ECO:0000256" key="2">
    <source>
        <dbReference type="ARBA" id="ARBA00022786"/>
    </source>
</evidence>
<proteinExistence type="inferred from homology"/>